<dbReference type="PANTHER" id="PTHR21666">
    <property type="entry name" value="PEPTIDASE-RELATED"/>
    <property type="match status" value="1"/>
</dbReference>
<evidence type="ECO:0000256" key="6">
    <source>
        <dbReference type="ARBA" id="ARBA00023049"/>
    </source>
</evidence>
<protein>
    <recommendedName>
        <fullName evidence="8">M23ase beta-sheet core domain-containing protein</fullName>
    </recommendedName>
</protein>
<dbReference type="GO" id="GO:0046872">
    <property type="term" value="F:metal ion binding"/>
    <property type="evidence" value="ECO:0007669"/>
    <property type="project" value="UniProtKB-KW"/>
</dbReference>
<dbReference type="AlphaFoldDB" id="A0A2Z6I832"/>
<keyword evidence="2" id="KW-0645">Protease</keyword>
<dbReference type="InterPro" id="IPR016047">
    <property type="entry name" value="M23ase_b-sheet_dom"/>
</dbReference>
<evidence type="ECO:0000256" key="7">
    <source>
        <dbReference type="SAM" id="MobiDB-lite"/>
    </source>
</evidence>
<gene>
    <name evidence="9" type="ORF">SUTMEG_03630</name>
</gene>
<dbReference type="KEGG" id="sutt:SUTMEG_03630"/>
<evidence type="ECO:0000313" key="10">
    <source>
        <dbReference type="Proteomes" id="UP000271003"/>
    </source>
</evidence>
<name>A0A2Z6I832_9BURK</name>
<keyword evidence="6" id="KW-0482">Metalloprotease</keyword>
<keyword evidence="3" id="KW-0479">Metal-binding</keyword>
<evidence type="ECO:0000256" key="2">
    <source>
        <dbReference type="ARBA" id="ARBA00022670"/>
    </source>
</evidence>
<dbReference type="Pfam" id="PF01551">
    <property type="entry name" value="Peptidase_M23"/>
    <property type="match status" value="1"/>
</dbReference>
<dbReference type="PANTHER" id="PTHR21666:SF288">
    <property type="entry name" value="CELL DIVISION PROTEIN YTFB"/>
    <property type="match status" value="1"/>
</dbReference>
<reference evidence="9 10" key="1">
    <citation type="journal article" date="2018" name="Int. J. Syst. Evol. Microbiol.">
        <title>Mesosutterella multiformis gen. nov., sp. nov., a member of the family Sutterellaceae and Sutterella megalosphaeroides sp. nov., isolated from human faeces.</title>
        <authorList>
            <person name="Sakamoto M."/>
            <person name="Ikeyama N."/>
            <person name="Kunihiro T."/>
            <person name="Iino T."/>
            <person name="Yuki M."/>
            <person name="Ohkuma M."/>
        </authorList>
    </citation>
    <scope>NUCLEOTIDE SEQUENCE [LARGE SCALE GENOMIC DNA]</scope>
    <source>
        <strain evidence="9 10">6FBBBH3</strain>
    </source>
</reference>
<dbReference type="GO" id="GO:0006508">
    <property type="term" value="P:proteolysis"/>
    <property type="evidence" value="ECO:0007669"/>
    <property type="project" value="UniProtKB-KW"/>
</dbReference>
<evidence type="ECO:0000256" key="1">
    <source>
        <dbReference type="ARBA" id="ARBA00001947"/>
    </source>
</evidence>
<evidence type="ECO:0000313" key="9">
    <source>
        <dbReference type="EMBL" id="BBF22472.1"/>
    </source>
</evidence>
<sequence length="416" mass="45693">MLETGDTLTTLFARLGLTDTEALRFLRSSPKTRPFVHPQPGQFVTAGVFEDGRIAFLHLYMEGPHDADSRRVEIRREGTIFTASVEPFVYSTTDELVSGTVGRSTAATVKALGIPEEVADQLPLVWEGANDPIARLRAGDTLRLIYEKKYADGHFVRNGRLLAIETVRGDTVDEAFLYAGARSEGFYTIDGRSASQTFMRIPLDVKDVSSEFSPLRRHPVTGVLRAHNGTDLRAPTGSRIFAAADGVVERVSYEARGYGHYVKIDHGLGRTTLYAHMSKVARGLRSGQRVEKGQVIGYVGMTGLATGPHLHYELMIDGVQINPKTADLPDTENLSPYQTAQLRALAAPLLERFEEAARAEGAISPGELKRAAALARAEELRREEEETLREEREAAEAAEAATKKSEKPEKSGEKTK</sequence>
<keyword evidence="5" id="KW-0862">Zinc</keyword>
<dbReference type="CDD" id="cd12797">
    <property type="entry name" value="M23_peptidase"/>
    <property type="match status" value="1"/>
</dbReference>
<evidence type="ECO:0000256" key="5">
    <source>
        <dbReference type="ARBA" id="ARBA00022833"/>
    </source>
</evidence>
<keyword evidence="4" id="KW-0378">Hydrolase</keyword>
<dbReference type="GO" id="GO:0004222">
    <property type="term" value="F:metalloendopeptidase activity"/>
    <property type="evidence" value="ECO:0007669"/>
    <property type="project" value="TreeGrafter"/>
</dbReference>
<evidence type="ECO:0000259" key="8">
    <source>
        <dbReference type="Pfam" id="PF01551"/>
    </source>
</evidence>
<dbReference type="SUPFAM" id="SSF51261">
    <property type="entry name" value="Duplicated hybrid motif"/>
    <property type="match status" value="1"/>
</dbReference>
<dbReference type="Proteomes" id="UP000271003">
    <property type="component" value="Chromosome"/>
</dbReference>
<dbReference type="Gene3D" id="3.10.450.350">
    <property type="match status" value="2"/>
</dbReference>
<feature type="region of interest" description="Disordered" evidence="7">
    <location>
        <begin position="375"/>
        <end position="416"/>
    </location>
</feature>
<organism evidence="9 10">
    <name type="scientific">Sutterella megalosphaeroides</name>
    <dbReference type="NCBI Taxonomy" id="2494234"/>
    <lineage>
        <taxon>Bacteria</taxon>
        <taxon>Pseudomonadati</taxon>
        <taxon>Pseudomonadota</taxon>
        <taxon>Betaproteobacteria</taxon>
        <taxon>Burkholderiales</taxon>
        <taxon>Sutterellaceae</taxon>
        <taxon>Sutterella</taxon>
    </lineage>
</organism>
<keyword evidence="10" id="KW-1185">Reference proteome</keyword>
<comment type="cofactor">
    <cofactor evidence="1">
        <name>Zn(2+)</name>
        <dbReference type="ChEBI" id="CHEBI:29105"/>
    </cofactor>
</comment>
<feature type="compositionally biased region" description="Basic and acidic residues" evidence="7">
    <location>
        <begin position="376"/>
        <end position="416"/>
    </location>
</feature>
<feature type="domain" description="M23ase beta-sheet core" evidence="8">
    <location>
        <begin position="226"/>
        <end position="323"/>
    </location>
</feature>
<dbReference type="Gene3D" id="2.70.70.10">
    <property type="entry name" value="Glucose Permease (Domain IIA)"/>
    <property type="match status" value="1"/>
</dbReference>
<accession>A0A2Z6I832</accession>
<evidence type="ECO:0000256" key="4">
    <source>
        <dbReference type="ARBA" id="ARBA00022801"/>
    </source>
</evidence>
<proteinExistence type="predicted"/>
<dbReference type="InterPro" id="IPR011055">
    <property type="entry name" value="Dup_hybrid_motif"/>
</dbReference>
<dbReference type="EMBL" id="AP018786">
    <property type="protein sequence ID" value="BBF22472.1"/>
    <property type="molecule type" value="Genomic_DNA"/>
</dbReference>
<dbReference type="InterPro" id="IPR050570">
    <property type="entry name" value="Cell_wall_metabolism_enzyme"/>
</dbReference>
<evidence type="ECO:0000256" key="3">
    <source>
        <dbReference type="ARBA" id="ARBA00022723"/>
    </source>
</evidence>